<proteinExistence type="predicted"/>
<sequence>MKQRLTSFDAPPEIPALDLDLSHAISSFRPGHLNEEDIPEIPVIKKNGKFRKYRRIVSMPLMKPQFSQSMVTLNTDKELPTPPKSSLSTLGSPLLTSSELTLPPRPSEGRRSVTMASYRYSMPPLMEDDDEFYDLLHLKGQTGPGSAITDTTMSTGSTSPSKMSMDDVDSLFSDNSDRTEDSDLAAKSLMEVVEIYNRDSQEDLAHGNLGPWDIYRDYEYNNSDDEGDSEYNTESIYSSYTEFSNISSKFIEEPKHDSISGMIDDTVSVKDSLFSFSSEEPNVEVMDSKSKSTLSLNKDLPPSPTDSIQPEPTLALKYPSTPLEVKKARVNFDTSPRVLSQPPAKSPELPRKSSIRHRNSYSRPVSMYDHRSVSMSLDAYRGVSNERPLLESPVRPISLYQPNASQSNVSTSSFMTAVSLSEAKSELKKEVRQRPFSFSLDTGEDYGYSRFKHIAPRSVSGNPYGTTFLGAKNCETFPQSYQGNHINTKSPNRRSFSTPLTPPTPQSRVFSVTESPFPPQTPPKDSPPTPLTPVSPSPNEYWDHDFRTTINNTKMNNQAVNKDLGLQIRKNLPSPEKRDKNLKHIANYLTREKNSQLYL</sequence>
<accession>A0ACA9Y901</accession>
<gene>
    <name evidence="1" type="ORF">CLIB1444_05S05160</name>
</gene>
<reference evidence="1" key="1">
    <citation type="submission" date="2022-06" db="EMBL/GenBank/DDBJ databases">
        <authorList>
            <person name="Legras J.-L."/>
            <person name="Devillers H."/>
            <person name="Grondin C."/>
        </authorList>
    </citation>
    <scope>NUCLEOTIDE SEQUENCE</scope>
    <source>
        <strain evidence="1">CLIB 1444</strain>
    </source>
</reference>
<evidence type="ECO:0000313" key="1">
    <source>
        <dbReference type="EMBL" id="CAH6721172.1"/>
    </source>
</evidence>
<dbReference type="EMBL" id="CALSDN010000005">
    <property type="protein sequence ID" value="CAH6721172.1"/>
    <property type="molecule type" value="Genomic_DNA"/>
</dbReference>
<keyword evidence="2" id="KW-1185">Reference proteome</keyword>
<dbReference type="Proteomes" id="UP001152531">
    <property type="component" value="Unassembled WGS sequence"/>
</dbReference>
<protein>
    <submittedName>
        <fullName evidence="1">Uncharacterized protein</fullName>
    </submittedName>
</protein>
<name>A0ACA9Y901_9ASCO</name>
<comment type="caution">
    <text evidence="1">The sequence shown here is derived from an EMBL/GenBank/DDBJ whole genome shotgun (WGS) entry which is preliminary data.</text>
</comment>
<organism evidence="1 2">
    <name type="scientific">[Candida] jaroonii</name>
    <dbReference type="NCBI Taxonomy" id="467808"/>
    <lineage>
        <taxon>Eukaryota</taxon>
        <taxon>Fungi</taxon>
        <taxon>Dikarya</taxon>
        <taxon>Ascomycota</taxon>
        <taxon>Saccharomycotina</taxon>
        <taxon>Pichiomycetes</taxon>
        <taxon>Debaryomycetaceae</taxon>
        <taxon>Yamadazyma</taxon>
    </lineage>
</organism>
<evidence type="ECO:0000313" key="2">
    <source>
        <dbReference type="Proteomes" id="UP001152531"/>
    </source>
</evidence>